<reference evidence="1 2" key="1">
    <citation type="journal article" date="2012" name="BMC Genomics">
        <title>Genome-guided analysis of physiological and morphological traits of the fermentative acetate oxidizer Thermacetogenium phaeum.</title>
        <authorList>
            <person name="Oehler D."/>
            <person name="Poehlein A."/>
            <person name="Leimbach A."/>
            <person name="Muller N."/>
            <person name="Daniel R."/>
            <person name="Gottschalk G."/>
            <person name="Schink B."/>
        </authorList>
    </citation>
    <scope>NUCLEOTIDE SEQUENCE [LARGE SCALE GENOMIC DNA]</scope>
    <source>
        <strain evidence="2">ATCC BAA-254 / DSM 26808 / PB</strain>
    </source>
</reference>
<sequence length="138" mass="14528">MANHPIETLMRTAMESIKDMVDVNTIVGDPVETPDGSVIMPVSRVSCGFAAGGADYQPDGGRKDEGALPFGGGSGGGVSVRPVGFLVVGQNQVRLLPVDGNPIAERLIDLAPSLLERLQVMMQQKQEKEEKPAEPSTG</sequence>
<dbReference type="eggNOG" id="COG3874">
    <property type="taxonomic scope" value="Bacteria"/>
</dbReference>
<dbReference type="InterPro" id="IPR014229">
    <property type="entry name" value="Spore_YtfJ"/>
</dbReference>
<dbReference type="OrthoDB" id="9796262at2"/>
<protein>
    <submittedName>
        <fullName evidence="1">Sporulation protein YtfJ</fullName>
    </submittedName>
</protein>
<dbReference type="PANTHER" id="PTHR39162">
    <property type="entry name" value="GLL3345 PROTEIN"/>
    <property type="match status" value="1"/>
</dbReference>
<dbReference type="PIRSF" id="PIRSF021377">
    <property type="entry name" value="YtfJ"/>
    <property type="match status" value="1"/>
</dbReference>
<proteinExistence type="predicted"/>
<dbReference type="NCBIfam" id="TIGR02874">
    <property type="entry name" value="spore_ytfJ"/>
    <property type="match status" value="1"/>
</dbReference>
<evidence type="ECO:0000313" key="1">
    <source>
        <dbReference type="EMBL" id="AFV11793.1"/>
    </source>
</evidence>
<dbReference type="HOGENOM" id="CLU_115880_0_1_9"/>
<dbReference type="EMBL" id="CP003732">
    <property type="protein sequence ID" value="AFV11793.1"/>
    <property type="molecule type" value="Genomic_DNA"/>
</dbReference>
<dbReference type="Pfam" id="PF09579">
    <property type="entry name" value="Spore_YtfJ"/>
    <property type="match status" value="1"/>
</dbReference>
<accession>K4LG41</accession>
<dbReference type="Proteomes" id="UP000000467">
    <property type="component" value="Chromosome"/>
</dbReference>
<organism evidence="1 2">
    <name type="scientific">Thermacetogenium phaeum (strain ATCC BAA-254 / DSM 26808 / PB)</name>
    <dbReference type="NCBI Taxonomy" id="1089553"/>
    <lineage>
        <taxon>Bacteria</taxon>
        <taxon>Bacillati</taxon>
        <taxon>Bacillota</taxon>
        <taxon>Clostridia</taxon>
        <taxon>Thermoanaerobacterales</taxon>
        <taxon>Thermoanaerobacteraceae</taxon>
        <taxon>Thermacetogenium</taxon>
    </lineage>
</organism>
<dbReference type="KEGG" id="tpz:Tph_c15880"/>
<keyword evidence="2" id="KW-1185">Reference proteome</keyword>
<name>K4LG41_THEPS</name>
<evidence type="ECO:0000313" key="2">
    <source>
        <dbReference type="Proteomes" id="UP000000467"/>
    </source>
</evidence>
<dbReference type="STRING" id="1089553.Tph_c15880"/>
<dbReference type="AlphaFoldDB" id="K4LG41"/>
<dbReference type="PANTHER" id="PTHR39162:SF1">
    <property type="entry name" value="SPORULATION PROTEIN YTFJ"/>
    <property type="match status" value="1"/>
</dbReference>
<gene>
    <name evidence="1" type="primary">ytfJ</name>
    <name evidence="1" type="ordered locus">Tph_c15880</name>
</gene>